<evidence type="ECO:0000256" key="5">
    <source>
        <dbReference type="ARBA" id="ARBA00023136"/>
    </source>
</evidence>
<evidence type="ECO:0000313" key="9">
    <source>
        <dbReference type="Proteomes" id="UP000832011"/>
    </source>
</evidence>
<evidence type="ECO:0000313" key="8">
    <source>
        <dbReference type="EMBL" id="UOO88761.1"/>
    </source>
</evidence>
<name>A0ABY4E067_9NEIS</name>
<feature type="transmembrane region" description="Helical" evidence="6">
    <location>
        <begin position="136"/>
        <end position="159"/>
    </location>
</feature>
<keyword evidence="9" id="KW-1185">Reference proteome</keyword>
<dbReference type="Proteomes" id="UP000832011">
    <property type="component" value="Chromosome"/>
</dbReference>
<dbReference type="RefSeq" id="WP_058357548.1">
    <property type="nucleotide sequence ID" value="NZ_CABKVG010000010.1"/>
</dbReference>
<dbReference type="EMBL" id="CP091511">
    <property type="protein sequence ID" value="UOO88761.1"/>
    <property type="molecule type" value="Genomic_DNA"/>
</dbReference>
<keyword evidence="2" id="KW-1003">Cell membrane</keyword>
<sequence length="319" mass="34634">MSSLLAFYQTHGLLALFVAVFVEQVGAPMPSYPFLLLSGAQYTDTTLLALLAVVLASLASLLADVLWFYAGRRYGQRILAVMCKISISPDTCVRKSELSFAKSGVATLLLSKFIPGLSTFAPPMAGAMGMRLGTFLLFNFAGALLWAGSGVALGVLFHSQINRLLEVLAEFGSMAVLALLVLLSLYIAYRLWRRWRMNRLRARIPKIQALELWTLLQSPTRVQVLDVRGQVEGMAWEAGIEGAEAVAIPLLHADLPAAWRDSEVLVTFCSCPNDASAVKAAAILRKRGLPALVLNGGIEAWQQAMAEPEVQSQTLEARA</sequence>
<protein>
    <submittedName>
        <fullName evidence="8">VTT domain-containing protein</fullName>
    </submittedName>
</protein>
<comment type="subcellular location">
    <subcellularLocation>
        <location evidence="1">Cell membrane</location>
        <topology evidence="1">Multi-pass membrane protein</topology>
    </subcellularLocation>
</comment>
<dbReference type="Pfam" id="PF00581">
    <property type="entry name" value="Rhodanese"/>
    <property type="match status" value="1"/>
</dbReference>
<feature type="transmembrane region" description="Helical" evidence="6">
    <location>
        <begin position="171"/>
        <end position="192"/>
    </location>
</feature>
<evidence type="ECO:0000256" key="3">
    <source>
        <dbReference type="ARBA" id="ARBA00022692"/>
    </source>
</evidence>
<keyword evidence="3 6" id="KW-0812">Transmembrane</keyword>
<dbReference type="InterPro" id="IPR036873">
    <property type="entry name" value="Rhodanese-like_dom_sf"/>
</dbReference>
<dbReference type="SUPFAM" id="SSF52821">
    <property type="entry name" value="Rhodanese/Cell cycle control phosphatase"/>
    <property type="match status" value="1"/>
</dbReference>
<proteinExistence type="predicted"/>
<gene>
    <name evidence="8" type="ORF">LVJ82_15055</name>
</gene>
<dbReference type="InterPro" id="IPR051311">
    <property type="entry name" value="DedA_domain"/>
</dbReference>
<feature type="transmembrane region" description="Helical" evidence="6">
    <location>
        <begin position="46"/>
        <end position="69"/>
    </location>
</feature>
<dbReference type="PANTHER" id="PTHR42709">
    <property type="entry name" value="ALKALINE PHOSPHATASE LIKE PROTEIN"/>
    <property type="match status" value="1"/>
</dbReference>
<accession>A0ABY4E067</accession>
<dbReference type="PANTHER" id="PTHR42709:SF6">
    <property type="entry name" value="UNDECAPRENYL PHOSPHATE TRANSPORTER A"/>
    <property type="match status" value="1"/>
</dbReference>
<dbReference type="PROSITE" id="PS50206">
    <property type="entry name" value="RHODANESE_3"/>
    <property type="match status" value="1"/>
</dbReference>
<keyword evidence="5 6" id="KW-0472">Membrane</keyword>
<evidence type="ECO:0000256" key="6">
    <source>
        <dbReference type="SAM" id="Phobius"/>
    </source>
</evidence>
<dbReference type="Pfam" id="PF09335">
    <property type="entry name" value="VTT_dom"/>
    <property type="match status" value="1"/>
</dbReference>
<evidence type="ECO:0000256" key="2">
    <source>
        <dbReference type="ARBA" id="ARBA00022475"/>
    </source>
</evidence>
<evidence type="ECO:0000259" key="7">
    <source>
        <dbReference type="PROSITE" id="PS50206"/>
    </source>
</evidence>
<evidence type="ECO:0000256" key="1">
    <source>
        <dbReference type="ARBA" id="ARBA00004651"/>
    </source>
</evidence>
<feature type="domain" description="Rhodanese" evidence="7">
    <location>
        <begin position="218"/>
        <end position="310"/>
    </location>
</feature>
<dbReference type="Gene3D" id="3.40.250.10">
    <property type="entry name" value="Rhodanese-like domain"/>
    <property type="match status" value="1"/>
</dbReference>
<reference evidence="8 9" key="1">
    <citation type="journal article" date="2022" name="Res Sq">
        <title>Evolution of multicellular longitudinally dividing oral cavity symbionts (Neisseriaceae).</title>
        <authorList>
            <person name="Nyongesa S."/>
            <person name="Weber P."/>
            <person name="Bernet E."/>
            <person name="Pullido F."/>
            <person name="Nieckarz M."/>
            <person name="Delaby M."/>
            <person name="Nieves C."/>
            <person name="Viehboeck T."/>
            <person name="Krause N."/>
            <person name="Rivera-Millot A."/>
            <person name="Nakamura A."/>
            <person name="Vischer N."/>
            <person name="VanNieuwenhze M."/>
            <person name="Brun Y."/>
            <person name="Cava F."/>
            <person name="Bulgheresi S."/>
            <person name="Veyrier F."/>
        </authorList>
    </citation>
    <scope>NUCLEOTIDE SEQUENCE [LARGE SCALE GENOMIC DNA]</scope>
    <source>
        <strain evidence="8 9">SN4</strain>
    </source>
</reference>
<dbReference type="InterPro" id="IPR001763">
    <property type="entry name" value="Rhodanese-like_dom"/>
</dbReference>
<keyword evidence="4 6" id="KW-1133">Transmembrane helix</keyword>
<evidence type="ECO:0000256" key="4">
    <source>
        <dbReference type="ARBA" id="ARBA00022989"/>
    </source>
</evidence>
<dbReference type="InterPro" id="IPR032816">
    <property type="entry name" value="VTT_dom"/>
</dbReference>
<organism evidence="8 9">
    <name type="scientific">Vitreoscilla massiliensis</name>
    <dbReference type="NCBI Taxonomy" id="1689272"/>
    <lineage>
        <taxon>Bacteria</taxon>
        <taxon>Pseudomonadati</taxon>
        <taxon>Pseudomonadota</taxon>
        <taxon>Betaproteobacteria</taxon>
        <taxon>Neisseriales</taxon>
        <taxon>Neisseriaceae</taxon>
        <taxon>Vitreoscilla</taxon>
    </lineage>
</organism>